<keyword evidence="2" id="KW-1185">Reference proteome</keyword>
<dbReference type="GeneID" id="26738619"/>
<evidence type="ECO:0000313" key="2">
    <source>
        <dbReference type="Proteomes" id="UP000062768"/>
    </source>
</evidence>
<dbReference type="AlphaFoldDB" id="A0A0S4FLU6"/>
<reference evidence="1" key="1">
    <citation type="submission" date="2014-09" db="EMBL/GenBank/DDBJ databases">
        <authorList>
            <person name="Wibberg D."/>
        </authorList>
    </citation>
    <scope>NUCLEOTIDE SEQUENCE [LARGE SCALE GENOMIC DNA]</scope>
    <source>
        <strain evidence="1">Mb9</strain>
    </source>
</reference>
<sequence>MRASQGIPHGPKARPYHPELFHDHEEVIVYELEEFRRNFTGMKGYIRDIFLMYLQLDNDNDYRVQGQWSKIMDRIHIINLELDSFFSERLVQCCLDTYLHEKIRANETGLTESLINESIESMTLDWL</sequence>
<gene>
    <name evidence="1" type="ORF">MB9_0357</name>
</gene>
<dbReference type="EMBL" id="LN734822">
    <property type="protein sequence ID" value="CEL24005.1"/>
    <property type="molecule type" value="Genomic_DNA"/>
</dbReference>
<protein>
    <submittedName>
        <fullName evidence="1">Uncharacterized protein</fullName>
    </submittedName>
</protein>
<evidence type="ECO:0000313" key="1">
    <source>
        <dbReference type="EMBL" id="CEL24005.1"/>
    </source>
</evidence>
<name>A0A0S4FLU6_METFO</name>
<proteinExistence type="predicted"/>
<accession>A0A0S4FLU6</accession>
<dbReference type="Proteomes" id="UP000062768">
    <property type="component" value="Chromosome I"/>
</dbReference>
<dbReference type="RefSeq" id="WP_060537356.1">
    <property type="nucleotide sequence ID" value="NZ_LN734822.1"/>
</dbReference>
<organism evidence="1 2">
    <name type="scientific">Methanobacterium formicicum</name>
    <dbReference type="NCBI Taxonomy" id="2162"/>
    <lineage>
        <taxon>Archaea</taxon>
        <taxon>Methanobacteriati</taxon>
        <taxon>Methanobacteriota</taxon>
        <taxon>Methanomada group</taxon>
        <taxon>Methanobacteria</taxon>
        <taxon>Methanobacteriales</taxon>
        <taxon>Methanobacteriaceae</taxon>
        <taxon>Methanobacterium</taxon>
    </lineage>
</organism>
<dbReference type="PATRIC" id="fig|2162.10.peg.367"/>